<dbReference type="SMART" id="SM00020">
    <property type="entry name" value="Tryp_SPc"/>
    <property type="match status" value="1"/>
</dbReference>
<keyword evidence="7" id="KW-0732">Signal</keyword>
<evidence type="ECO:0000256" key="5">
    <source>
        <dbReference type="ARBA" id="ARBA00055534"/>
    </source>
</evidence>
<feature type="domain" description="Peptidase S1" evidence="8">
    <location>
        <begin position="190"/>
        <end position="442"/>
    </location>
</feature>
<evidence type="ECO:0000256" key="2">
    <source>
        <dbReference type="ARBA" id="ARBA00022656"/>
    </source>
</evidence>
<comment type="function">
    <text evidence="5">Fibrinolytic activity; shows preferential cleavage of Arg-Gly bonds in all three fibrinogen chains. Contact with the caterpillars causes severe bleeding, due the anticoagulant effect of the protein.</text>
</comment>
<evidence type="ECO:0000256" key="7">
    <source>
        <dbReference type="SAM" id="SignalP"/>
    </source>
</evidence>
<evidence type="ECO:0000256" key="3">
    <source>
        <dbReference type="ARBA" id="ARBA00023157"/>
    </source>
</evidence>
<accession>A0A8J9UK10</accession>
<sequence>MMEVKIFKLLLLLFYITEAQSYYPPWIRTFKTIQGVPWYDGYFCKDNNDLVLTFMATEVSTYYVWINEVLVAGTEITVKFDAEASIFINHKSYTENNSRFTKEPDTINNIYTFEFTNKTGKLCELFRVEGNTPYHQIHITSLKINGVEKCHNPDMEVFGKFHTRYNFLSKAPDRFCGRRKINVDNNLQHQIIASESATGQGWWPWHAALYMLQTGMFTYICGGTLLSKHLVLTAAHCVSRSGRPYNPEILEVALGKNYLYGNDTGAQSVKVFQIILHDEYNHRNLNNNIALLKLMTEARYSNYVQPACLWFDEIYDVIGTHEITGSVVGWGFDGMGTLNKTLNIDTIPQTPDITCVLFQPVFYHELLNGKTFCAGYQNGTTPCNGDSGGAFMACASFEANFDCQKAAQVRKKWWNVVLEARTRFGLPSQRKVSELVGTFKKI</sequence>
<feature type="signal peptide" evidence="7">
    <location>
        <begin position="1"/>
        <end position="21"/>
    </location>
</feature>
<dbReference type="InterPro" id="IPR009003">
    <property type="entry name" value="Peptidase_S1_PA"/>
</dbReference>
<evidence type="ECO:0000259" key="8">
    <source>
        <dbReference type="SMART" id="SM00020"/>
    </source>
</evidence>
<evidence type="ECO:0000313" key="9">
    <source>
        <dbReference type="EMBL" id="CAH0715067.1"/>
    </source>
</evidence>
<keyword evidence="10" id="KW-1185">Reference proteome</keyword>
<dbReference type="InterPro" id="IPR001314">
    <property type="entry name" value="Peptidase_S1A"/>
</dbReference>
<keyword evidence="4" id="KW-1199">Hemostasis impairing toxin</keyword>
<dbReference type="GO" id="GO:0005576">
    <property type="term" value="C:extracellular region"/>
    <property type="evidence" value="ECO:0007669"/>
    <property type="project" value="UniProtKB-SubCell"/>
</dbReference>
<dbReference type="InterPro" id="IPR018114">
    <property type="entry name" value="TRYPSIN_HIS"/>
</dbReference>
<evidence type="ECO:0000256" key="1">
    <source>
        <dbReference type="ARBA" id="ARBA00004239"/>
    </source>
</evidence>
<dbReference type="SUPFAM" id="SSF50494">
    <property type="entry name" value="Trypsin-like serine proteases"/>
    <property type="match status" value="1"/>
</dbReference>
<dbReference type="PANTHER" id="PTHR24252:SF7">
    <property type="entry name" value="HYALIN"/>
    <property type="match status" value="1"/>
</dbReference>
<dbReference type="PRINTS" id="PR00722">
    <property type="entry name" value="CHYMOTRYPSIN"/>
</dbReference>
<evidence type="ECO:0000256" key="6">
    <source>
        <dbReference type="ARBA" id="ARBA00084094"/>
    </source>
</evidence>
<keyword evidence="2" id="KW-0800">Toxin</keyword>
<dbReference type="AlphaFoldDB" id="A0A8J9UK10"/>
<dbReference type="Pfam" id="PF00089">
    <property type="entry name" value="Trypsin"/>
    <property type="match status" value="1"/>
</dbReference>
<proteinExistence type="predicted"/>
<dbReference type="OrthoDB" id="7215686at2759"/>
<dbReference type="InterPro" id="IPR043504">
    <property type="entry name" value="Peptidase_S1_PA_chymotrypsin"/>
</dbReference>
<dbReference type="PANTHER" id="PTHR24252">
    <property type="entry name" value="ACROSIN-RELATED"/>
    <property type="match status" value="1"/>
</dbReference>
<dbReference type="InterPro" id="IPR033116">
    <property type="entry name" value="TRYPSIN_SER"/>
</dbReference>
<dbReference type="GO" id="GO:0004252">
    <property type="term" value="F:serine-type endopeptidase activity"/>
    <property type="evidence" value="ECO:0007669"/>
    <property type="project" value="InterPro"/>
</dbReference>
<keyword evidence="3" id="KW-1015">Disulfide bond</keyword>
<feature type="chain" id="PRO_5035430216" description="Peptidase S1 domain-containing protein" evidence="7">
    <location>
        <begin position="22"/>
        <end position="442"/>
    </location>
</feature>
<dbReference type="PROSITE" id="PS00134">
    <property type="entry name" value="TRYPSIN_HIS"/>
    <property type="match status" value="1"/>
</dbReference>
<evidence type="ECO:0000256" key="4">
    <source>
        <dbReference type="ARBA" id="ARBA00023240"/>
    </source>
</evidence>
<name>A0A8J9UK10_9NEOP</name>
<reference evidence="9" key="1">
    <citation type="submission" date="2021-12" db="EMBL/GenBank/DDBJ databases">
        <authorList>
            <person name="Martin H S."/>
        </authorList>
    </citation>
    <scope>NUCLEOTIDE SEQUENCE</scope>
</reference>
<dbReference type="PROSITE" id="PS00135">
    <property type="entry name" value="TRYPSIN_SER"/>
    <property type="match status" value="1"/>
</dbReference>
<evidence type="ECO:0000313" key="10">
    <source>
        <dbReference type="Proteomes" id="UP000838878"/>
    </source>
</evidence>
<dbReference type="InterPro" id="IPR001254">
    <property type="entry name" value="Trypsin_dom"/>
</dbReference>
<dbReference type="CDD" id="cd00190">
    <property type="entry name" value="Tryp_SPc"/>
    <property type="match status" value="1"/>
</dbReference>
<dbReference type="Gene3D" id="2.40.10.10">
    <property type="entry name" value="Trypsin-like serine proteases"/>
    <property type="match status" value="2"/>
</dbReference>
<protein>
    <recommendedName>
        <fullName evidence="8">Peptidase S1 domain-containing protein</fullName>
    </recommendedName>
</protein>
<gene>
    <name evidence="9" type="ORF">BINO364_LOCUS2049</name>
</gene>
<keyword evidence="6" id="KW-1205">Fibrinolytic toxin</keyword>
<dbReference type="EMBL" id="OV170230">
    <property type="protein sequence ID" value="CAH0715067.1"/>
    <property type="molecule type" value="Genomic_DNA"/>
</dbReference>
<dbReference type="GO" id="GO:0006508">
    <property type="term" value="P:proteolysis"/>
    <property type="evidence" value="ECO:0007669"/>
    <property type="project" value="InterPro"/>
</dbReference>
<feature type="non-terminal residue" evidence="9">
    <location>
        <position position="442"/>
    </location>
</feature>
<organism evidence="9 10">
    <name type="scientific">Brenthis ino</name>
    <name type="common">lesser marbled fritillary</name>
    <dbReference type="NCBI Taxonomy" id="405034"/>
    <lineage>
        <taxon>Eukaryota</taxon>
        <taxon>Metazoa</taxon>
        <taxon>Ecdysozoa</taxon>
        <taxon>Arthropoda</taxon>
        <taxon>Hexapoda</taxon>
        <taxon>Insecta</taxon>
        <taxon>Pterygota</taxon>
        <taxon>Neoptera</taxon>
        <taxon>Endopterygota</taxon>
        <taxon>Lepidoptera</taxon>
        <taxon>Glossata</taxon>
        <taxon>Ditrysia</taxon>
        <taxon>Papilionoidea</taxon>
        <taxon>Nymphalidae</taxon>
        <taxon>Heliconiinae</taxon>
        <taxon>Argynnini</taxon>
        <taxon>Brenthis</taxon>
    </lineage>
</organism>
<dbReference type="Proteomes" id="UP000838878">
    <property type="component" value="Chromosome 10"/>
</dbReference>
<dbReference type="FunFam" id="2.40.10.10:FF:000068">
    <property type="entry name" value="transmembrane protease serine 2"/>
    <property type="match status" value="1"/>
</dbReference>
<dbReference type="GO" id="GO:0090729">
    <property type="term" value="F:toxin activity"/>
    <property type="evidence" value="ECO:0007669"/>
    <property type="project" value="UniProtKB-KW"/>
</dbReference>
<comment type="subcellular location">
    <subcellularLocation>
        <location evidence="1">Secreted</location>
        <location evidence="1">Extracellular space</location>
    </subcellularLocation>
</comment>